<evidence type="ECO:0000313" key="1">
    <source>
        <dbReference type="EMBL" id="OTF73378.1"/>
    </source>
</evidence>
<feature type="non-terminal residue" evidence="1">
    <location>
        <position position="110"/>
    </location>
</feature>
<organism evidence="1 2">
    <name type="scientific">Euroglyphus maynei</name>
    <name type="common">Mayne's house dust mite</name>
    <dbReference type="NCBI Taxonomy" id="6958"/>
    <lineage>
        <taxon>Eukaryota</taxon>
        <taxon>Metazoa</taxon>
        <taxon>Ecdysozoa</taxon>
        <taxon>Arthropoda</taxon>
        <taxon>Chelicerata</taxon>
        <taxon>Arachnida</taxon>
        <taxon>Acari</taxon>
        <taxon>Acariformes</taxon>
        <taxon>Sarcoptiformes</taxon>
        <taxon>Astigmata</taxon>
        <taxon>Psoroptidia</taxon>
        <taxon>Analgoidea</taxon>
        <taxon>Pyroglyphidae</taxon>
        <taxon>Pyroglyphinae</taxon>
        <taxon>Euroglyphus</taxon>
    </lineage>
</organism>
<protein>
    <submittedName>
        <fullName evidence="1">Uncharacterized protein</fullName>
    </submittedName>
</protein>
<gene>
    <name evidence="1" type="ORF">BLA29_013108</name>
</gene>
<keyword evidence="2" id="KW-1185">Reference proteome</keyword>
<feature type="non-terminal residue" evidence="1">
    <location>
        <position position="1"/>
    </location>
</feature>
<dbReference type="Gene3D" id="1.25.10.10">
    <property type="entry name" value="Leucine-rich Repeat Variant"/>
    <property type="match status" value="1"/>
</dbReference>
<dbReference type="Proteomes" id="UP000194236">
    <property type="component" value="Unassembled WGS sequence"/>
</dbReference>
<dbReference type="InterPro" id="IPR011989">
    <property type="entry name" value="ARM-like"/>
</dbReference>
<dbReference type="EMBL" id="MUJZ01051934">
    <property type="protein sequence ID" value="OTF73378.1"/>
    <property type="molecule type" value="Genomic_DNA"/>
</dbReference>
<dbReference type="AlphaFoldDB" id="A0A1Y3B042"/>
<comment type="caution">
    <text evidence="1">The sequence shown here is derived from an EMBL/GenBank/DDBJ whole genome shotgun (WGS) entry which is preliminary data.</text>
</comment>
<proteinExistence type="predicted"/>
<reference evidence="1 2" key="1">
    <citation type="submission" date="2017-03" db="EMBL/GenBank/DDBJ databases">
        <title>Genome Survey of Euroglyphus maynei.</title>
        <authorList>
            <person name="Arlian L.G."/>
            <person name="Morgan M.S."/>
            <person name="Rider S.D."/>
        </authorList>
    </citation>
    <scope>NUCLEOTIDE SEQUENCE [LARGE SCALE GENOMIC DNA]</scope>
    <source>
        <strain evidence="1">Arlian Lab</strain>
        <tissue evidence="1">Whole body</tissue>
    </source>
</reference>
<name>A0A1Y3B042_EURMA</name>
<accession>A0A1Y3B042</accession>
<sequence>CGSQSAIYSSLKVFKEIAHEITDTQIPDVAPVLLPQLLNIFASKKFSIQTSMNAIKIFGIISETIMLMNELDKNAIKRHLADFIPRFTEYAIEVLMTPETSDTVDIGMKK</sequence>
<dbReference type="OrthoDB" id="431626at2759"/>
<evidence type="ECO:0000313" key="2">
    <source>
        <dbReference type="Proteomes" id="UP000194236"/>
    </source>
</evidence>